<evidence type="ECO:0000256" key="1">
    <source>
        <dbReference type="SAM" id="MobiDB-lite"/>
    </source>
</evidence>
<feature type="region of interest" description="Disordered" evidence="1">
    <location>
        <begin position="662"/>
        <end position="686"/>
    </location>
</feature>
<organism evidence="2">
    <name type="scientific">Brassica cretica</name>
    <name type="common">Mustard</name>
    <dbReference type="NCBI Taxonomy" id="69181"/>
    <lineage>
        <taxon>Eukaryota</taxon>
        <taxon>Viridiplantae</taxon>
        <taxon>Streptophyta</taxon>
        <taxon>Embryophyta</taxon>
        <taxon>Tracheophyta</taxon>
        <taxon>Spermatophyta</taxon>
        <taxon>Magnoliopsida</taxon>
        <taxon>eudicotyledons</taxon>
        <taxon>Gunneridae</taxon>
        <taxon>Pentapetalae</taxon>
        <taxon>rosids</taxon>
        <taxon>malvids</taxon>
        <taxon>Brassicales</taxon>
        <taxon>Brassicaceae</taxon>
        <taxon>Brassiceae</taxon>
        <taxon>Brassica</taxon>
    </lineage>
</organism>
<gene>
    <name evidence="2" type="ORF">F2Q70_00030003</name>
</gene>
<proteinExistence type="predicted"/>
<reference evidence="2" key="1">
    <citation type="submission" date="2019-12" db="EMBL/GenBank/DDBJ databases">
        <title>Genome sequencing and annotation of Brassica cretica.</title>
        <authorList>
            <person name="Studholme D.J."/>
            <person name="Sarris P.F."/>
        </authorList>
    </citation>
    <scope>NUCLEOTIDE SEQUENCE</scope>
    <source>
        <strain evidence="2">PFS-102/07</strain>
        <tissue evidence="2">Leaf</tissue>
    </source>
</reference>
<protein>
    <submittedName>
        <fullName evidence="2">Uncharacterized protein</fullName>
    </submittedName>
</protein>
<evidence type="ECO:0000313" key="2">
    <source>
        <dbReference type="EMBL" id="KAF2531221.1"/>
    </source>
</evidence>
<name>A0A8S9FDJ0_BRACR</name>
<comment type="caution">
    <text evidence="2">The sequence shown here is derived from an EMBL/GenBank/DDBJ whole genome shotgun (WGS) entry which is preliminary data.</text>
</comment>
<dbReference type="EMBL" id="QGKY02002305">
    <property type="protein sequence ID" value="KAF2531221.1"/>
    <property type="molecule type" value="Genomic_DNA"/>
</dbReference>
<sequence length="832" mass="93242">MSPLEGSFILCRVLHLFESRYLVWELFHAPALADLRVVDIRGPLSPIDGGFQRLHEACGCLHPQEEMGSQVPYLRLVPAGSSLPRGFCRGVRAPLVYLRDCQLITVEVSGYLVYQAECLQKLDVSPCMEAAHAPLHVEARGGSTKHEPDIWEECWRPACVLDMHPAMWSTRCRRACVRSHAERHTAGHQPESDWLWRCRPELVQFHGFRSVKVLLDIPPRRPKNCAKPKGGSVRVQISPSRPVSVYMVKQRFCPSRYQSSPVLSSRPLGFGQVFSDQPAAYRQRTLVLGFFEENNNRIGLKRRIIRCIGKNKGSRDLSPAWRLGERIPGYFPQQFAPYFSTLSTKTGNNLCTQVNRGKDRSLRVQSISDSNFFYLPGDDKAGALSCGSCAAEVSESGRSKEIYKVPALWSKVLAGKGASLATSSRDSNPRVFFLSSASEMWTESGPDSSSIGSRVRSNRLRVVPTEYMDSSDSSLDLTAAAKNPKALVTKNILPVEGSYSAESSGFEDFDSPAELRRSLRWRYYLRPRSKEPPVREVPKKERKKLLSFEGNWTENLAFSHLPGFSATWRLEDLPRVDYFSGRDTIEQVSKLPLECRWVSFLVSEAALKRCSIWGEMSGSKGDEALAEYKKALEVMSAKKAAPKRAIFTEDDKVQFVGRNKRRAGAAAAPSSSKKKSKVSGSSPKEYPSAPYDWAAVLNNLNTKVFPSTTVLLASEEDSSTAIQSLQGDLLKVASQLYHLRERMESVVSTKVEMDNLTSQLRKELTIKGKNQEEAWELAAAENASLRSQLKEREEELFDLKDTTATFNVDKTMAVNGAKIVARWELMWEWLSG</sequence>
<dbReference type="AlphaFoldDB" id="A0A8S9FDJ0"/>
<accession>A0A8S9FDJ0</accession>